<protein>
    <submittedName>
        <fullName evidence="2">Uncharacterized protein</fullName>
    </submittedName>
</protein>
<evidence type="ECO:0000256" key="1">
    <source>
        <dbReference type="SAM" id="Phobius"/>
    </source>
</evidence>
<sequence>MKKEELRHDPVRENIVKGVQYFSENTGTVLQVFAAIAIAVGGLSYYNHAGNIKMENASHLAGRAQNTFINGNLDEANVKFERVLADYPNTPGAVQSLVYLLNTAISNNDITEVKRLLSENDGAIDDSRVLAAFYKLQGDVARNEADFASAIKYFQKAQNIGSENQSQVGYQLNIASTFLAQNNYENAIQTLQKIIDNSDVGFNEKNIAEELIAYAKHKMRI</sequence>
<dbReference type="EMBL" id="UINC01065164">
    <property type="protein sequence ID" value="SVB94531.1"/>
    <property type="molecule type" value="Genomic_DNA"/>
</dbReference>
<accession>A0A382I765</accession>
<keyword evidence="1" id="KW-1133">Transmembrane helix</keyword>
<dbReference type="InterPro" id="IPR011990">
    <property type="entry name" value="TPR-like_helical_dom_sf"/>
</dbReference>
<dbReference type="AlphaFoldDB" id="A0A382I765"/>
<dbReference type="InterPro" id="IPR019734">
    <property type="entry name" value="TPR_rpt"/>
</dbReference>
<name>A0A382I765_9ZZZZ</name>
<reference evidence="2" key="1">
    <citation type="submission" date="2018-05" db="EMBL/GenBank/DDBJ databases">
        <authorList>
            <person name="Lanie J.A."/>
            <person name="Ng W.-L."/>
            <person name="Kazmierczak K.M."/>
            <person name="Andrzejewski T.M."/>
            <person name="Davidsen T.M."/>
            <person name="Wayne K.J."/>
            <person name="Tettelin H."/>
            <person name="Glass J.I."/>
            <person name="Rusch D."/>
            <person name="Podicherti R."/>
            <person name="Tsui H.-C.T."/>
            <person name="Winkler M.E."/>
        </authorList>
    </citation>
    <scope>NUCLEOTIDE SEQUENCE</scope>
</reference>
<dbReference type="SMART" id="SM00028">
    <property type="entry name" value="TPR"/>
    <property type="match status" value="2"/>
</dbReference>
<keyword evidence="1" id="KW-0812">Transmembrane</keyword>
<dbReference type="Gene3D" id="1.25.40.10">
    <property type="entry name" value="Tetratricopeptide repeat domain"/>
    <property type="match status" value="1"/>
</dbReference>
<dbReference type="Pfam" id="PF13174">
    <property type="entry name" value="TPR_6"/>
    <property type="match status" value="2"/>
</dbReference>
<feature type="transmembrane region" description="Helical" evidence="1">
    <location>
        <begin position="28"/>
        <end position="46"/>
    </location>
</feature>
<evidence type="ECO:0000313" key="2">
    <source>
        <dbReference type="EMBL" id="SVB94531.1"/>
    </source>
</evidence>
<gene>
    <name evidence="2" type="ORF">METZ01_LOCUS247385</name>
</gene>
<proteinExistence type="predicted"/>
<organism evidence="2">
    <name type="scientific">marine metagenome</name>
    <dbReference type="NCBI Taxonomy" id="408172"/>
    <lineage>
        <taxon>unclassified sequences</taxon>
        <taxon>metagenomes</taxon>
        <taxon>ecological metagenomes</taxon>
    </lineage>
</organism>
<keyword evidence="1" id="KW-0472">Membrane</keyword>
<dbReference type="PROSITE" id="PS50005">
    <property type="entry name" value="TPR"/>
    <property type="match status" value="1"/>
</dbReference>
<dbReference type="SUPFAM" id="SSF48452">
    <property type="entry name" value="TPR-like"/>
    <property type="match status" value="1"/>
</dbReference>